<dbReference type="EMBL" id="JAMYWD010000008">
    <property type="protein sequence ID" value="KAJ4962282.1"/>
    <property type="molecule type" value="Genomic_DNA"/>
</dbReference>
<dbReference type="SUPFAM" id="SSF48576">
    <property type="entry name" value="Terpenoid synthases"/>
    <property type="match status" value="1"/>
</dbReference>
<accession>A0A9Q0K493</accession>
<dbReference type="GO" id="GO:0010333">
    <property type="term" value="F:terpene synthase activity"/>
    <property type="evidence" value="ECO:0007669"/>
    <property type="project" value="InterPro"/>
</dbReference>
<reference evidence="4" key="1">
    <citation type="journal article" date="2023" name="Plant J.">
        <title>The genome of the king protea, Protea cynaroides.</title>
        <authorList>
            <person name="Chang J."/>
            <person name="Duong T.A."/>
            <person name="Schoeman C."/>
            <person name="Ma X."/>
            <person name="Roodt D."/>
            <person name="Barker N."/>
            <person name="Li Z."/>
            <person name="Van de Peer Y."/>
            <person name="Mizrachi E."/>
        </authorList>
    </citation>
    <scope>NUCLEOTIDE SEQUENCE</scope>
    <source>
        <tissue evidence="4">Young leaves</tissue>
    </source>
</reference>
<keyword evidence="1" id="KW-0479">Metal-binding</keyword>
<evidence type="ECO:0000313" key="5">
    <source>
        <dbReference type="Proteomes" id="UP001141806"/>
    </source>
</evidence>
<evidence type="ECO:0000313" key="4">
    <source>
        <dbReference type="EMBL" id="KAJ4962282.1"/>
    </source>
</evidence>
<dbReference type="Proteomes" id="UP001141806">
    <property type="component" value="Unassembled WGS sequence"/>
</dbReference>
<organism evidence="4 5">
    <name type="scientific">Protea cynaroides</name>
    <dbReference type="NCBI Taxonomy" id="273540"/>
    <lineage>
        <taxon>Eukaryota</taxon>
        <taxon>Viridiplantae</taxon>
        <taxon>Streptophyta</taxon>
        <taxon>Embryophyta</taxon>
        <taxon>Tracheophyta</taxon>
        <taxon>Spermatophyta</taxon>
        <taxon>Magnoliopsida</taxon>
        <taxon>Proteales</taxon>
        <taxon>Proteaceae</taxon>
        <taxon>Protea</taxon>
    </lineage>
</organism>
<name>A0A9Q0K493_9MAGN</name>
<dbReference type="OrthoDB" id="2343925at2759"/>
<dbReference type="GO" id="GO:0000287">
    <property type="term" value="F:magnesium ion binding"/>
    <property type="evidence" value="ECO:0007669"/>
    <property type="project" value="InterPro"/>
</dbReference>
<keyword evidence="5" id="KW-1185">Reference proteome</keyword>
<dbReference type="AlphaFoldDB" id="A0A9Q0K493"/>
<keyword evidence="2" id="KW-0460">Magnesium</keyword>
<dbReference type="PANTHER" id="PTHR31739">
    <property type="entry name" value="ENT-COPALYL DIPHOSPHATE SYNTHASE, CHLOROPLASTIC"/>
    <property type="match status" value="1"/>
</dbReference>
<dbReference type="Pfam" id="PF03936">
    <property type="entry name" value="Terpene_synth_C"/>
    <property type="match status" value="1"/>
</dbReference>
<dbReference type="InterPro" id="IPR008949">
    <property type="entry name" value="Isoprenoid_synthase_dom_sf"/>
</dbReference>
<protein>
    <recommendedName>
        <fullName evidence="3">Terpene synthase metal-binding domain-containing protein</fullName>
    </recommendedName>
</protein>
<dbReference type="Gene3D" id="1.10.600.10">
    <property type="entry name" value="Farnesyl Diphosphate Synthase"/>
    <property type="match status" value="1"/>
</dbReference>
<dbReference type="InterPro" id="IPR005630">
    <property type="entry name" value="Terpene_synthase_metal-bd"/>
</dbReference>
<gene>
    <name evidence="4" type="ORF">NE237_022221</name>
</gene>
<dbReference type="GO" id="GO:0016102">
    <property type="term" value="P:diterpenoid biosynthetic process"/>
    <property type="evidence" value="ECO:0007669"/>
    <property type="project" value="TreeGrafter"/>
</dbReference>
<evidence type="ECO:0000256" key="2">
    <source>
        <dbReference type="ARBA" id="ARBA00022842"/>
    </source>
</evidence>
<proteinExistence type="predicted"/>
<feature type="domain" description="Terpene synthase metal-binding" evidence="3">
    <location>
        <begin position="69"/>
        <end position="263"/>
    </location>
</feature>
<evidence type="ECO:0000256" key="1">
    <source>
        <dbReference type="ARBA" id="ARBA00022723"/>
    </source>
</evidence>
<evidence type="ECO:0000259" key="3">
    <source>
        <dbReference type="Pfam" id="PF03936"/>
    </source>
</evidence>
<comment type="caution">
    <text evidence="4">The sequence shown here is derived from an EMBL/GenBank/DDBJ whole genome shotgun (WGS) entry which is preliminary data.</text>
</comment>
<dbReference type="InterPro" id="IPR050148">
    <property type="entry name" value="Terpene_synthase-like"/>
</dbReference>
<dbReference type="PANTHER" id="PTHR31739:SF25">
    <property type="entry name" value="(E,E)-GERANYLLINALOOL SYNTHASE"/>
    <property type="match status" value="1"/>
</dbReference>
<sequence>MKPASFGWERHLSIGMGPWLSYRTNTFIDFNLKSPYLHKDLLQQLAVENYIFRQSIYENELVMLRRWSKESGLTHMGFGREKTTYCYFAIATSSKLPYFSEIRTLLARSAIIVIVADDFFDFEGSLEDLENLTEAVRRWDCMNLRGHGKIIFGALENLVTDIARIYFQQHRKDVMKYLQNMWYQTFFSWMIEARWSKSGYVPSIDEYLENAMISVAAHTITLPPASLMNQPLPKYMMRCDQYETLTKLLMVSARLLNDIQSYEVLDWNLIEKNCWTMKVS</sequence>